<dbReference type="RefSeq" id="WP_200256236.1">
    <property type="nucleotide sequence ID" value="NZ_NRSH01000008.1"/>
</dbReference>
<dbReference type="Proteomes" id="UP000738126">
    <property type="component" value="Unassembled WGS sequence"/>
</dbReference>
<protein>
    <submittedName>
        <fullName evidence="2">Uncharacterized protein</fullName>
    </submittedName>
</protein>
<dbReference type="EMBL" id="NRSH01000008">
    <property type="protein sequence ID" value="MBK1725745.1"/>
    <property type="molecule type" value="Genomic_DNA"/>
</dbReference>
<comment type="caution">
    <text evidence="2">The sequence shown here is derived from an EMBL/GenBank/DDBJ whole genome shotgun (WGS) entry which is preliminary data.</text>
</comment>
<name>A0ABS1E1T3_9GAMM</name>
<keyword evidence="1" id="KW-0472">Membrane</keyword>
<reference evidence="2 3" key="1">
    <citation type="journal article" date="2020" name="Microorganisms">
        <title>Osmotic Adaptation and Compatible Solute Biosynthesis of Phototrophic Bacteria as Revealed from Genome Analyses.</title>
        <authorList>
            <person name="Imhoff J.F."/>
            <person name="Rahn T."/>
            <person name="Kunzel S."/>
            <person name="Keller A."/>
            <person name="Neulinger S.C."/>
        </authorList>
    </citation>
    <scope>NUCLEOTIDE SEQUENCE [LARGE SCALE GENOMIC DNA]</scope>
    <source>
        <strain evidence="2 3">DSM 15116</strain>
    </source>
</reference>
<evidence type="ECO:0000313" key="3">
    <source>
        <dbReference type="Proteomes" id="UP000738126"/>
    </source>
</evidence>
<keyword evidence="1" id="KW-0812">Transmembrane</keyword>
<accession>A0ABS1E1T3</accession>
<proteinExistence type="predicted"/>
<keyword evidence="1" id="KW-1133">Transmembrane helix</keyword>
<sequence>MEQQAAAPVEGPLDKAYRLLVNEEDVRVCREISPEACRVVVPVTGVIPLLSAMGLAGAWLSARLPER</sequence>
<organism evidence="2 3">
    <name type="scientific">Halorhodospira neutriphila</name>
    <dbReference type="NCBI Taxonomy" id="168379"/>
    <lineage>
        <taxon>Bacteria</taxon>
        <taxon>Pseudomonadati</taxon>
        <taxon>Pseudomonadota</taxon>
        <taxon>Gammaproteobacteria</taxon>
        <taxon>Chromatiales</taxon>
        <taxon>Ectothiorhodospiraceae</taxon>
        <taxon>Halorhodospira</taxon>
    </lineage>
</organism>
<evidence type="ECO:0000256" key="1">
    <source>
        <dbReference type="SAM" id="Phobius"/>
    </source>
</evidence>
<gene>
    <name evidence="2" type="ORF">CKO13_01650</name>
</gene>
<evidence type="ECO:0000313" key="2">
    <source>
        <dbReference type="EMBL" id="MBK1725745.1"/>
    </source>
</evidence>
<feature type="transmembrane region" description="Helical" evidence="1">
    <location>
        <begin position="40"/>
        <end position="62"/>
    </location>
</feature>
<keyword evidence="3" id="KW-1185">Reference proteome</keyword>